<dbReference type="Proteomes" id="UP000199256">
    <property type="component" value="Unassembled WGS sequence"/>
</dbReference>
<reference evidence="4" key="1">
    <citation type="submission" date="2016-10" db="EMBL/GenBank/DDBJ databases">
        <authorList>
            <person name="Varghese N."/>
            <person name="Submissions S."/>
        </authorList>
    </citation>
    <scope>NUCLEOTIDE SEQUENCE [LARGE SCALE GENOMIC DNA]</scope>
    <source>
        <strain evidence="4">DSM 241</strain>
    </source>
</reference>
<dbReference type="Pfam" id="PF01370">
    <property type="entry name" value="Epimerase"/>
    <property type="match status" value="1"/>
</dbReference>
<dbReference type="InterPro" id="IPR003148">
    <property type="entry name" value="RCK_N"/>
</dbReference>
<gene>
    <name evidence="3" type="ORF">SAMN05444515_11647</name>
</gene>
<dbReference type="InterPro" id="IPR001509">
    <property type="entry name" value="Epimerase_deHydtase"/>
</dbReference>
<dbReference type="EMBL" id="FOAA01000016">
    <property type="protein sequence ID" value="SEL43591.1"/>
    <property type="molecule type" value="Genomic_DNA"/>
</dbReference>
<dbReference type="PANTHER" id="PTHR48079:SF6">
    <property type="entry name" value="NAD(P)-BINDING DOMAIN-CONTAINING PROTEIN-RELATED"/>
    <property type="match status" value="1"/>
</dbReference>
<evidence type="ECO:0000313" key="4">
    <source>
        <dbReference type="Proteomes" id="UP000199256"/>
    </source>
</evidence>
<dbReference type="STRING" id="1396821.SAMN05444515_11647"/>
<dbReference type="GO" id="GO:0006813">
    <property type="term" value="P:potassium ion transport"/>
    <property type="evidence" value="ECO:0007669"/>
    <property type="project" value="InterPro"/>
</dbReference>
<evidence type="ECO:0000313" key="3">
    <source>
        <dbReference type="EMBL" id="SEL43591.1"/>
    </source>
</evidence>
<evidence type="ECO:0000259" key="2">
    <source>
        <dbReference type="Pfam" id="PF02254"/>
    </source>
</evidence>
<keyword evidence="4" id="KW-1185">Reference proteome</keyword>
<dbReference type="OrthoDB" id="9808276at2"/>
<accession>A0A1H7Q600</accession>
<dbReference type="AlphaFoldDB" id="A0A1H7Q600"/>
<protein>
    <submittedName>
        <fullName evidence="3">Nucleoside-diphosphate-sugar epimerase</fullName>
    </submittedName>
</protein>
<dbReference type="PANTHER" id="PTHR48079">
    <property type="entry name" value="PROTEIN YEEZ"/>
    <property type="match status" value="1"/>
</dbReference>
<dbReference type="Pfam" id="PF02254">
    <property type="entry name" value="TrkA_N"/>
    <property type="match status" value="1"/>
</dbReference>
<organism evidence="3 4">
    <name type="scientific">Ectothiorhodospira marina</name>
    <dbReference type="NCBI Taxonomy" id="1396821"/>
    <lineage>
        <taxon>Bacteria</taxon>
        <taxon>Pseudomonadati</taxon>
        <taxon>Pseudomonadota</taxon>
        <taxon>Gammaproteobacteria</taxon>
        <taxon>Chromatiales</taxon>
        <taxon>Ectothiorhodospiraceae</taxon>
        <taxon>Ectothiorhodospira</taxon>
    </lineage>
</organism>
<sequence>MKPVLIMGCGYVGERVGHRMAHEGRRVIGVARHPERVRELKAMGFEALQADLDTGEGLDVLPLAGCLVLHSVPPPSQGRVDPRTARFAELCRRQPPEKIVYISTTGVYGDQGGAQVDDLTEPSPMTDRGHRRLDAEKRLGQLMAEAGIPVVVLRAPGIYGPFRLPVARIQAGEPVICPEDAGPGNRIHADDLATLCAAALDHGPEGQTYNVGDSDHRSMTDFVYAVADAADLPRPPCVSMAEAEEVLSPGMMSFLRESRVVVAGRSLVDLGVDLHYPRMEAGIRASLKVEQGDDTLDDAEVTPYRISRRNTHG</sequence>
<dbReference type="GO" id="GO:0005737">
    <property type="term" value="C:cytoplasm"/>
    <property type="evidence" value="ECO:0007669"/>
    <property type="project" value="TreeGrafter"/>
</dbReference>
<evidence type="ECO:0000259" key="1">
    <source>
        <dbReference type="Pfam" id="PF01370"/>
    </source>
</evidence>
<feature type="domain" description="NAD-dependent epimerase/dehydratase" evidence="1">
    <location>
        <begin position="84"/>
        <end position="212"/>
    </location>
</feature>
<dbReference type="RefSeq" id="WP_090254977.1">
    <property type="nucleotide sequence ID" value="NZ_FOAA01000016.1"/>
</dbReference>
<dbReference type="SUPFAM" id="SSF51735">
    <property type="entry name" value="NAD(P)-binding Rossmann-fold domains"/>
    <property type="match status" value="1"/>
</dbReference>
<dbReference type="GO" id="GO:0004029">
    <property type="term" value="F:aldehyde dehydrogenase (NAD+) activity"/>
    <property type="evidence" value="ECO:0007669"/>
    <property type="project" value="TreeGrafter"/>
</dbReference>
<dbReference type="Gene3D" id="3.40.50.720">
    <property type="entry name" value="NAD(P)-binding Rossmann-like Domain"/>
    <property type="match status" value="1"/>
</dbReference>
<name>A0A1H7Q600_9GAMM</name>
<feature type="domain" description="RCK N-terminal" evidence="2">
    <location>
        <begin position="4"/>
        <end position="55"/>
    </location>
</feature>
<dbReference type="InterPro" id="IPR051783">
    <property type="entry name" value="NAD(P)-dependent_oxidoreduct"/>
</dbReference>
<dbReference type="InterPro" id="IPR036291">
    <property type="entry name" value="NAD(P)-bd_dom_sf"/>
</dbReference>
<proteinExistence type="predicted"/>